<protein>
    <submittedName>
        <fullName evidence="2">Uncharacterized protein LOC115874054</fullName>
    </submittedName>
</protein>
<dbReference type="InParanoid" id="A0A6J2X1U5"/>
<dbReference type="GeneID" id="115874054"/>
<keyword evidence="1" id="KW-1185">Reference proteome</keyword>
<organism evidence="1 2">
    <name type="scientific">Sitophilus oryzae</name>
    <name type="common">Rice weevil</name>
    <name type="synonym">Curculio oryzae</name>
    <dbReference type="NCBI Taxonomy" id="7048"/>
    <lineage>
        <taxon>Eukaryota</taxon>
        <taxon>Metazoa</taxon>
        <taxon>Ecdysozoa</taxon>
        <taxon>Arthropoda</taxon>
        <taxon>Hexapoda</taxon>
        <taxon>Insecta</taxon>
        <taxon>Pterygota</taxon>
        <taxon>Neoptera</taxon>
        <taxon>Endopterygota</taxon>
        <taxon>Coleoptera</taxon>
        <taxon>Polyphaga</taxon>
        <taxon>Cucujiformia</taxon>
        <taxon>Curculionidae</taxon>
        <taxon>Dryophthorinae</taxon>
        <taxon>Sitophilus</taxon>
    </lineage>
</organism>
<dbReference type="RefSeq" id="XP_030744965.1">
    <property type="nucleotide sequence ID" value="XM_030889105.1"/>
</dbReference>
<gene>
    <name evidence="2" type="primary">LOC115874054</name>
</gene>
<proteinExistence type="predicted"/>
<name>A0A6J2X1U5_SITOR</name>
<dbReference type="KEGG" id="soy:115874054"/>
<dbReference type="AlphaFoldDB" id="A0A6J2X1U5"/>
<reference evidence="2" key="1">
    <citation type="submission" date="2025-08" db="UniProtKB">
        <authorList>
            <consortium name="RefSeq"/>
        </authorList>
    </citation>
    <scope>IDENTIFICATION</scope>
    <source>
        <tissue evidence="2">Gonads</tissue>
    </source>
</reference>
<dbReference type="OrthoDB" id="1915767at2759"/>
<dbReference type="Proteomes" id="UP000504635">
    <property type="component" value="Unplaced"/>
</dbReference>
<accession>A0A6J2X1U5</accession>
<evidence type="ECO:0000313" key="2">
    <source>
        <dbReference type="RefSeq" id="XP_030744965.1"/>
    </source>
</evidence>
<sequence>MKQFFPLRYGNKDKLEYEPTPGILKSTNFTTFTLNWDHGFITFGLEGQLKPIFLSEIKAKKNLMGFQRDKFDFYSVQGTNVIWNFPFCLEDGECDVHTTTGGQFQQYWPLRQKDIVYDLYVYVRAFHHASILVQPSPAVDYPCFKIVFLGSNGYTRFTIKEYEGASEIVLKEIQIEDIISYWEWNEFSISFFANSLQASSIGLHIKKNF</sequence>
<evidence type="ECO:0000313" key="1">
    <source>
        <dbReference type="Proteomes" id="UP000504635"/>
    </source>
</evidence>